<reference evidence="2 3" key="1">
    <citation type="submission" date="2018-08" db="EMBL/GenBank/DDBJ databases">
        <title>Paenibacillus sp. M4BSY-1, whole genome shotgun sequence.</title>
        <authorList>
            <person name="Tuo L."/>
        </authorList>
    </citation>
    <scope>NUCLEOTIDE SEQUENCE [LARGE SCALE GENOMIC DNA]</scope>
    <source>
        <strain evidence="2 3">M4BSY-1</strain>
    </source>
</reference>
<protein>
    <submittedName>
        <fullName evidence="2">Uncharacterized protein</fullName>
    </submittedName>
</protein>
<name>A0A371PP55_9BACL</name>
<feature type="transmembrane region" description="Helical" evidence="1">
    <location>
        <begin position="29"/>
        <end position="48"/>
    </location>
</feature>
<feature type="transmembrane region" description="Helical" evidence="1">
    <location>
        <begin position="107"/>
        <end position="129"/>
    </location>
</feature>
<dbReference type="Proteomes" id="UP000261905">
    <property type="component" value="Unassembled WGS sequence"/>
</dbReference>
<dbReference type="EMBL" id="QUBQ01000001">
    <property type="protein sequence ID" value="REK77587.1"/>
    <property type="molecule type" value="Genomic_DNA"/>
</dbReference>
<evidence type="ECO:0000256" key="1">
    <source>
        <dbReference type="SAM" id="Phobius"/>
    </source>
</evidence>
<comment type="caution">
    <text evidence="2">The sequence shown here is derived from an EMBL/GenBank/DDBJ whole genome shotgun (WGS) entry which is preliminary data.</text>
</comment>
<gene>
    <name evidence="2" type="ORF">DX130_11505</name>
</gene>
<keyword evidence="1" id="KW-0812">Transmembrane</keyword>
<keyword evidence="3" id="KW-1185">Reference proteome</keyword>
<accession>A0A371PP55</accession>
<dbReference type="AlphaFoldDB" id="A0A371PP55"/>
<proteinExistence type="predicted"/>
<sequence>MKRSFTIYQRVDDEESDSVESKSGKVKSVILFSLLGAVAIPIAVYYIFQFIFFDYYNESKGLLPGMGHMFICGVMIFINLILFPIANVMNYKKLITENASREDEERFVSKTTLIVVSSAVVQSVISLVIENPF</sequence>
<keyword evidence="1" id="KW-0472">Membrane</keyword>
<feature type="transmembrane region" description="Helical" evidence="1">
    <location>
        <begin position="68"/>
        <end position="86"/>
    </location>
</feature>
<keyword evidence="1" id="KW-1133">Transmembrane helix</keyword>
<evidence type="ECO:0000313" key="2">
    <source>
        <dbReference type="EMBL" id="REK77587.1"/>
    </source>
</evidence>
<organism evidence="2 3">
    <name type="scientific">Paenibacillus paeoniae</name>
    <dbReference type="NCBI Taxonomy" id="2292705"/>
    <lineage>
        <taxon>Bacteria</taxon>
        <taxon>Bacillati</taxon>
        <taxon>Bacillota</taxon>
        <taxon>Bacilli</taxon>
        <taxon>Bacillales</taxon>
        <taxon>Paenibacillaceae</taxon>
        <taxon>Paenibacillus</taxon>
    </lineage>
</organism>
<dbReference type="RefSeq" id="WP_116045294.1">
    <property type="nucleotide sequence ID" value="NZ_QUBQ01000001.1"/>
</dbReference>
<evidence type="ECO:0000313" key="3">
    <source>
        <dbReference type="Proteomes" id="UP000261905"/>
    </source>
</evidence>
<dbReference type="OrthoDB" id="9850711at2"/>